<dbReference type="InterPro" id="IPR000023">
    <property type="entry name" value="Phosphofructokinase_dom"/>
</dbReference>
<feature type="binding site" description="in other chain" evidence="15">
    <location>
        <begin position="251"/>
        <end position="254"/>
    </location>
    <ligand>
        <name>substrate</name>
        <note>ligand shared between dimeric partners</note>
    </ligand>
</feature>
<keyword evidence="7 15" id="KW-0808">Transferase</keyword>
<feature type="active site" description="Proton acceptor" evidence="15">
    <location>
        <position position="129"/>
    </location>
</feature>
<dbReference type="GO" id="GO:0030388">
    <property type="term" value="P:fructose 1,6-bisphosphate metabolic process"/>
    <property type="evidence" value="ECO:0007669"/>
    <property type="project" value="TreeGrafter"/>
</dbReference>
<feature type="binding site" description="in other chain" evidence="15">
    <location>
        <position position="156"/>
    </location>
    <ligand>
        <name>ADP</name>
        <dbReference type="ChEBI" id="CHEBI:456216"/>
        <note>allosteric activator; ligand shared between dimeric partners</note>
    </ligand>
</feature>
<feature type="binding site" description="in other chain" evidence="15">
    <location>
        <begin position="215"/>
        <end position="217"/>
    </location>
    <ligand>
        <name>ADP</name>
        <dbReference type="ChEBI" id="CHEBI:456216"/>
        <note>allosteric activator; ligand shared between dimeric partners</note>
    </ligand>
</feature>
<protein>
    <recommendedName>
        <fullName evidence="15">ATP-dependent 6-phosphofructokinase</fullName>
        <shortName evidence="15">ATP-PFK</shortName>
        <shortName evidence="15">Phosphofructokinase</shortName>
        <ecNumber evidence="15">2.7.1.11</ecNumber>
    </recommendedName>
    <alternativeName>
        <fullName evidence="15">Phosphohexokinase</fullName>
    </alternativeName>
</protein>
<dbReference type="InterPro" id="IPR012003">
    <property type="entry name" value="ATP_PFK_prok-type"/>
</dbReference>
<dbReference type="GO" id="GO:0003872">
    <property type="term" value="F:6-phosphofructokinase activity"/>
    <property type="evidence" value="ECO:0007669"/>
    <property type="project" value="UniProtKB-UniRule"/>
</dbReference>
<dbReference type="eggNOG" id="COG0205">
    <property type="taxonomic scope" value="Bacteria"/>
</dbReference>
<dbReference type="PRINTS" id="PR00476">
    <property type="entry name" value="PHFRCTKINASE"/>
</dbReference>
<keyword evidence="8 15" id="KW-0479">Metal-binding</keyword>
<evidence type="ECO:0000259" key="16">
    <source>
        <dbReference type="Pfam" id="PF00365"/>
    </source>
</evidence>
<dbReference type="Proteomes" id="UP000005273">
    <property type="component" value="Unassembled WGS sequence"/>
</dbReference>
<name>A0A0T5XC28_9BACT</name>
<dbReference type="GO" id="GO:0016208">
    <property type="term" value="F:AMP binding"/>
    <property type="evidence" value="ECO:0007669"/>
    <property type="project" value="TreeGrafter"/>
</dbReference>
<evidence type="ECO:0000256" key="15">
    <source>
        <dbReference type="HAMAP-Rule" id="MF_00339"/>
    </source>
</evidence>
<dbReference type="RefSeq" id="WP_057940838.1">
    <property type="nucleotide sequence ID" value="NZ_ACJX03000001.1"/>
</dbReference>
<keyword evidence="12 15" id="KW-0460">Magnesium</keyword>
<feature type="binding site" description="in other chain" evidence="15">
    <location>
        <position position="224"/>
    </location>
    <ligand>
        <name>substrate</name>
        <note>ligand shared between dimeric partners</note>
    </ligand>
</feature>
<dbReference type="GO" id="GO:0070095">
    <property type="term" value="F:fructose-6-phosphate binding"/>
    <property type="evidence" value="ECO:0007669"/>
    <property type="project" value="TreeGrafter"/>
</dbReference>
<evidence type="ECO:0000256" key="12">
    <source>
        <dbReference type="ARBA" id="ARBA00022842"/>
    </source>
</evidence>
<feature type="binding site" evidence="15">
    <location>
        <begin position="74"/>
        <end position="75"/>
    </location>
    <ligand>
        <name>ATP</name>
        <dbReference type="ChEBI" id="CHEBI:30616"/>
    </ligand>
</feature>
<comment type="function">
    <text evidence="15">Catalyzes the phosphorylation of D-fructose 6-phosphate to fructose 1,6-bisphosphate by ATP, the first committing step of glycolysis.</text>
</comment>
<comment type="cofactor">
    <cofactor evidence="1 15">
        <name>Mg(2+)</name>
        <dbReference type="ChEBI" id="CHEBI:18420"/>
    </cofactor>
</comment>
<keyword evidence="11 15" id="KW-0067">ATP-binding</keyword>
<feature type="binding site" description="in other chain" evidence="15">
    <location>
        <begin position="187"/>
        <end position="189"/>
    </location>
    <ligand>
        <name>ADP</name>
        <dbReference type="ChEBI" id="CHEBI:456216"/>
        <note>allosteric activator; ligand shared between dimeric partners</note>
    </ligand>
</feature>
<sequence>MELKRIGILTSGGDAPGMNAAIRAATRCAIYKGLEVIGIRRGFEGLLEGDVVPLTSRSVGGIIHRGGTILRTARSERFKKPEGQVEALDRLKKLDLQGLILIGGEGTFKGAWALYKKGFPVVGIPGTIDNDVAGTDVTIGFDTAVNTALEAVRKLRDTASSHDRLFIVEVMGRNSGFLASMVALASGAEYVLVPEIPSDIEKLCDKLYNARRQGKTHSLIVVAEGVMSAQDLALRLKDTAGYEARVTVLGHIQRGGSPTAFDTVLASRMGACAVEALVEGKSGVMTAVQKDEMATPPLSVAWEEKKPLSADLLSLMDMLSI</sequence>
<evidence type="ECO:0000256" key="9">
    <source>
        <dbReference type="ARBA" id="ARBA00022741"/>
    </source>
</evidence>
<comment type="subcellular location">
    <subcellularLocation>
        <location evidence="2 15">Cytoplasm</location>
    </subcellularLocation>
</comment>
<dbReference type="FunFam" id="3.40.50.460:FF:000002">
    <property type="entry name" value="ATP-dependent 6-phosphofructokinase"/>
    <property type="match status" value="1"/>
</dbReference>
<evidence type="ECO:0000256" key="13">
    <source>
        <dbReference type="ARBA" id="ARBA00023152"/>
    </source>
</evidence>
<dbReference type="NCBIfam" id="TIGR02482">
    <property type="entry name" value="PFKA_ATP"/>
    <property type="match status" value="1"/>
</dbReference>
<evidence type="ECO:0000256" key="6">
    <source>
        <dbReference type="ARBA" id="ARBA00022533"/>
    </source>
</evidence>
<feature type="domain" description="Phosphofructokinase" evidence="16">
    <location>
        <begin position="5"/>
        <end position="277"/>
    </location>
</feature>
<feature type="binding site" description="in other chain" evidence="15">
    <location>
        <begin position="171"/>
        <end position="173"/>
    </location>
    <ligand>
        <name>substrate</name>
        <note>ligand shared between dimeric partners</note>
    </ligand>
</feature>
<dbReference type="GO" id="GO:0046872">
    <property type="term" value="F:metal ion binding"/>
    <property type="evidence" value="ECO:0007669"/>
    <property type="project" value="UniProtKB-KW"/>
</dbReference>
<dbReference type="STRING" id="592015.HMPREF1705_03165"/>
<comment type="caution">
    <text evidence="15">Lacks conserved residue(s) required for the propagation of feature annotation.</text>
</comment>
<feature type="binding site" evidence="15">
    <location>
        <position position="105"/>
    </location>
    <ligand>
        <name>Mg(2+)</name>
        <dbReference type="ChEBI" id="CHEBI:18420"/>
        <note>catalytic</note>
    </ligand>
</feature>
<dbReference type="GO" id="GO:0048029">
    <property type="term" value="F:monosaccharide binding"/>
    <property type="evidence" value="ECO:0007669"/>
    <property type="project" value="TreeGrafter"/>
</dbReference>
<evidence type="ECO:0000256" key="11">
    <source>
        <dbReference type="ARBA" id="ARBA00022840"/>
    </source>
</evidence>
<accession>A0A0T5XC28</accession>
<dbReference type="PANTHER" id="PTHR13697">
    <property type="entry name" value="PHOSPHOFRUCTOKINASE"/>
    <property type="match status" value="1"/>
</dbReference>
<dbReference type="GO" id="GO:0006002">
    <property type="term" value="P:fructose 6-phosphate metabolic process"/>
    <property type="evidence" value="ECO:0007669"/>
    <property type="project" value="UniProtKB-UniRule"/>
</dbReference>
<dbReference type="UniPathway" id="UPA00109">
    <property type="reaction ID" value="UER00182"/>
</dbReference>
<evidence type="ECO:0000256" key="7">
    <source>
        <dbReference type="ARBA" id="ARBA00022679"/>
    </source>
</evidence>
<evidence type="ECO:0000256" key="4">
    <source>
        <dbReference type="ARBA" id="ARBA00011881"/>
    </source>
</evidence>
<evidence type="ECO:0000256" key="8">
    <source>
        <dbReference type="ARBA" id="ARBA00022723"/>
    </source>
</evidence>
<dbReference type="PANTHER" id="PTHR13697:SF4">
    <property type="entry name" value="ATP-DEPENDENT 6-PHOSPHOFRUCTOKINASE"/>
    <property type="match status" value="1"/>
</dbReference>
<comment type="subunit">
    <text evidence="4 15">Homotetramer.</text>
</comment>
<dbReference type="Gene3D" id="3.40.50.450">
    <property type="match status" value="1"/>
</dbReference>
<dbReference type="InterPro" id="IPR022953">
    <property type="entry name" value="ATP_PFK"/>
</dbReference>
<dbReference type="GO" id="GO:0005524">
    <property type="term" value="F:ATP binding"/>
    <property type="evidence" value="ECO:0007669"/>
    <property type="project" value="UniProtKB-UniRule"/>
</dbReference>
<feature type="binding site" evidence="15">
    <location>
        <position position="164"/>
    </location>
    <ligand>
        <name>substrate</name>
        <note>ligand shared between dimeric partners</note>
    </ligand>
</feature>
<keyword evidence="6 15" id="KW-0021">Allosteric enzyme</keyword>
<comment type="activity regulation">
    <text evidence="15">Allosterically activated by ADP and other diphosphonucleosides, and allosterically inhibited by phosphoenolpyruvate.</text>
</comment>
<feature type="binding site" evidence="15">
    <location>
        <position position="13"/>
    </location>
    <ligand>
        <name>ATP</name>
        <dbReference type="ChEBI" id="CHEBI:30616"/>
    </ligand>
</feature>
<comment type="pathway">
    <text evidence="3 15">Carbohydrate degradation; glycolysis; D-glyceraldehyde 3-phosphate and glycerone phosphate from D-glucose: step 3/4.</text>
</comment>
<dbReference type="FunFam" id="3.40.50.450:FF:000001">
    <property type="entry name" value="ATP-dependent 6-phosphofructokinase"/>
    <property type="match status" value="1"/>
</dbReference>
<feature type="binding site" evidence="15">
    <location>
        <position position="245"/>
    </location>
    <ligand>
        <name>substrate</name>
        <note>ligand shared between dimeric partners</note>
    </ligand>
</feature>
<feature type="binding site" evidence="15">
    <location>
        <begin position="104"/>
        <end position="107"/>
    </location>
    <ligand>
        <name>ATP</name>
        <dbReference type="ChEBI" id="CHEBI:30616"/>
    </ligand>
</feature>
<evidence type="ECO:0000256" key="3">
    <source>
        <dbReference type="ARBA" id="ARBA00004679"/>
    </source>
</evidence>
<reference evidence="18" key="1">
    <citation type="submission" date="2012-09" db="EMBL/GenBank/DDBJ databases">
        <authorList>
            <person name="Weinstock G."/>
            <person name="Sodergren E."/>
            <person name="Clifton S."/>
            <person name="Fulton L."/>
            <person name="Fulton B."/>
            <person name="Courtney L."/>
            <person name="Fronick C."/>
            <person name="Harrison M."/>
            <person name="Strong C."/>
            <person name="Farmer C."/>
            <person name="Delehaunty K."/>
            <person name="Markovic C."/>
            <person name="Hall O."/>
            <person name="Minx P."/>
            <person name="Tomlinson C."/>
            <person name="Mitreva M."/>
            <person name="Nelson J."/>
            <person name="Hou S."/>
            <person name="Wollam A."/>
            <person name="Pepin K.H."/>
            <person name="Johnson M."/>
            <person name="Bhonagiri V."/>
            <person name="Nash W.E."/>
            <person name="Suruliraj S."/>
            <person name="Warren W."/>
            <person name="Chinwalla A."/>
            <person name="Mardis E.R."/>
            <person name="Wilson R.K."/>
        </authorList>
    </citation>
    <scope>NUCLEOTIDE SEQUENCE [LARGE SCALE GENOMIC DNA]</scope>
    <source>
        <strain evidence="18">OS1</strain>
    </source>
</reference>
<evidence type="ECO:0000313" key="18">
    <source>
        <dbReference type="Proteomes" id="UP000005273"/>
    </source>
</evidence>
<comment type="similarity">
    <text evidence="15">Belongs to the phosphofructokinase type A (PFKA) family. ATP-dependent PFK group I subfamily. Prokaryotic clade 'B1' sub-subfamily.</text>
</comment>
<dbReference type="GO" id="GO:0005945">
    <property type="term" value="C:6-phosphofructokinase complex"/>
    <property type="evidence" value="ECO:0007669"/>
    <property type="project" value="TreeGrafter"/>
</dbReference>
<evidence type="ECO:0000256" key="1">
    <source>
        <dbReference type="ARBA" id="ARBA00001946"/>
    </source>
</evidence>
<evidence type="ECO:0000256" key="10">
    <source>
        <dbReference type="ARBA" id="ARBA00022777"/>
    </source>
</evidence>
<feature type="binding site" evidence="15">
    <location>
        <begin position="23"/>
        <end position="27"/>
    </location>
    <ligand>
        <name>ADP</name>
        <dbReference type="ChEBI" id="CHEBI:456216"/>
        <note>allosteric activator; ligand shared between dimeric partners</note>
    </ligand>
</feature>
<dbReference type="HAMAP" id="MF_00339">
    <property type="entry name" value="Phosphofructokinase_I_B1"/>
    <property type="match status" value="1"/>
</dbReference>
<keyword evidence="9 15" id="KW-0547">Nucleotide-binding</keyword>
<dbReference type="Pfam" id="PF00365">
    <property type="entry name" value="PFK"/>
    <property type="match status" value="1"/>
</dbReference>
<comment type="caution">
    <text evidence="17">The sequence shown here is derived from an EMBL/GenBank/DDBJ whole genome shotgun (WGS) entry which is preliminary data.</text>
</comment>
<dbReference type="InterPro" id="IPR035966">
    <property type="entry name" value="PKF_sf"/>
</dbReference>
<proteinExistence type="inferred from homology"/>
<keyword evidence="10 15" id="KW-0418">Kinase</keyword>
<dbReference type="AlphaFoldDB" id="A0A0T5XC28"/>
<feature type="binding site" description="in other chain" evidence="15">
    <location>
        <begin position="127"/>
        <end position="129"/>
    </location>
    <ligand>
        <name>substrate</name>
        <note>ligand shared between dimeric partners</note>
    </ligand>
</feature>
<organism evidence="17 18">
    <name type="scientific">Acetomicrobium hydrogeniformans ATCC BAA-1850</name>
    <dbReference type="NCBI Taxonomy" id="592015"/>
    <lineage>
        <taxon>Bacteria</taxon>
        <taxon>Thermotogati</taxon>
        <taxon>Synergistota</taxon>
        <taxon>Synergistia</taxon>
        <taxon>Synergistales</taxon>
        <taxon>Acetomicrobiaceae</taxon>
        <taxon>Acetomicrobium</taxon>
    </lineage>
</organism>
<dbReference type="GO" id="GO:0042802">
    <property type="term" value="F:identical protein binding"/>
    <property type="evidence" value="ECO:0007669"/>
    <property type="project" value="TreeGrafter"/>
</dbReference>
<keyword evidence="13 15" id="KW-0324">Glycolysis</keyword>
<dbReference type="Gene3D" id="3.40.50.460">
    <property type="entry name" value="Phosphofructokinase domain"/>
    <property type="match status" value="1"/>
</dbReference>
<gene>
    <name evidence="15" type="primary">pfkA</name>
    <name evidence="17" type="ORF">HMPREF1705_03165</name>
</gene>
<dbReference type="SUPFAM" id="SSF53784">
    <property type="entry name" value="Phosphofructokinase"/>
    <property type="match status" value="1"/>
</dbReference>
<dbReference type="EC" id="2.7.1.11" evidence="15"/>
<evidence type="ECO:0000313" key="17">
    <source>
        <dbReference type="EMBL" id="KRT35907.1"/>
    </source>
</evidence>
<keyword evidence="5 15" id="KW-0963">Cytoplasm</keyword>
<dbReference type="EMBL" id="ACJX03000001">
    <property type="protein sequence ID" value="KRT35907.1"/>
    <property type="molecule type" value="Genomic_DNA"/>
</dbReference>
<evidence type="ECO:0000256" key="5">
    <source>
        <dbReference type="ARBA" id="ARBA00022490"/>
    </source>
</evidence>
<comment type="catalytic activity">
    <reaction evidence="14 15">
        <text>beta-D-fructose 6-phosphate + ATP = beta-D-fructose 1,6-bisphosphate + ADP + H(+)</text>
        <dbReference type="Rhea" id="RHEA:16109"/>
        <dbReference type="ChEBI" id="CHEBI:15378"/>
        <dbReference type="ChEBI" id="CHEBI:30616"/>
        <dbReference type="ChEBI" id="CHEBI:32966"/>
        <dbReference type="ChEBI" id="CHEBI:57634"/>
        <dbReference type="ChEBI" id="CHEBI:456216"/>
        <dbReference type="EC" id="2.7.1.11"/>
    </reaction>
</comment>
<dbReference type="NCBIfam" id="NF002872">
    <property type="entry name" value="PRK03202.1"/>
    <property type="match status" value="1"/>
</dbReference>
<dbReference type="OrthoDB" id="9802503at2"/>
<dbReference type="GO" id="GO:0061621">
    <property type="term" value="P:canonical glycolysis"/>
    <property type="evidence" value="ECO:0007669"/>
    <property type="project" value="TreeGrafter"/>
</dbReference>
<evidence type="ECO:0000256" key="14">
    <source>
        <dbReference type="ARBA" id="ARBA00048070"/>
    </source>
</evidence>
<dbReference type="InterPro" id="IPR012828">
    <property type="entry name" value="PFKA_ATP_prok"/>
</dbReference>
<keyword evidence="18" id="KW-1185">Reference proteome</keyword>
<evidence type="ECO:0000256" key="2">
    <source>
        <dbReference type="ARBA" id="ARBA00004496"/>
    </source>
</evidence>
<dbReference type="PIRSF" id="PIRSF000532">
    <property type="entry name" value="ATP_PFK_prok"/>
    <property type="match status" value="1"/>
</dbReference>